<dbReference type="RefSeq" id="WP_274191236.1">
    <property type="nucleotide sequence ID" value="NZ_BAABHN010000041.1"/>
</dbReference>
<sequence length="182" mass="18580">MIRRPRRSTPATLVATVLLALCVLTAVAVVQSLLGQTPILGLDQLLAVTSAQRWNSAATVAVAILLAVLGVVLLIAALRPGKPTVVPLAPMEYPDGRPGADAGVRRATLAKDLATTAGAVAGVTAADVSARRSRITATVRVAAADPAAVPGQVRDRLEARVAAIGPSPRPTVRVRARADANA</sequence>
<dbReference type="Proteomes" id="UP001595909">
    <property type="component" value="Unassembled WGS sequence"/>
</dbReference>
<keyword evidence="1" id="KW-0472">Membrane</keyword>
<feature type="domain" description="DUF6286" evidence="2">
    <location>
        <begin position="68"/>
        <end position="177"/>
    </location>
</feature>
<proteinExistence type="predicted"/>
<evidence type="ECO:0000313" key="4">
    <source>
        <dbReference type="Proteomes" id="UP001595909"/>
    </source>
</evidence>
<keyword evidence="4" id="KW-1185">Reference proteome</keyword>
<dbReference type="InterPro" id="IPR046253">
    <property type="entry name" value="DUF6286"/>
</dbReference>
<evidence type="ECO:0000256" key="1">
    <source>
        <dbReference type="SAM" id="Phobius"/>
    </source>
</evidence>
<reference evidence="4" key="1">
    <citation type="journal article" date="2019" name="Int. J. Syst. Evol. Microbiol.">
        <title>The Global Catalogue of Microorganisms (GCM) 10K type strain sequencing project: providing services to taxonomists for standard genome sequencing and annotation.</title>
        <authorList>
            <consortium name="The Broad Institute Genomics Platform"/>
            <consortium name="The Broad Institute Genome Sequencing Center for Infectious Disease"/>
            <person name="Wu L."/>
            <person name="Ma J."/>
        </authorList>
    </citation>
    <scope>NUCLEOTIDE SEQUENCE [LARGE SCALE GENOMIC DNA]</scope>
    <source>
        <strain evidence="4">CCUG 50347</strain>
    </source>
</reference>
<keyword evidence="1" id="KW-0812">Transmembrane</keyword>
<keyword evidence="1" id="KW-1133">Transmembrane helix</keyword>
<feature type="transmembrane region" description="Helical" evidence="1">
    <location>
        <begin position="56"/>
        <end position="78"/>
    </location>
</feature>
<dbReference type="EMBL" id="JBHSIM010000041">
    <property type="protein sequence ID" value="MFC4834748.1"/>
    <property type="molecule type" value="Genomic_DNA"/>
</dbReference>
<gene>
    <name evidence="3" type="ORF">ACFPEL_20205</name>
</gene>
<comment type="caution">
    <text evidence="3">The sequence shown here is derived from an EMBL/GenBank/DDBJ whole genome shotgun (WGS) entry which is preliminary data.</text>
</comment>
<dbReference type="Pfam" id="PF19803">
    <property type="entry name" value="DUF6286"/>
    <property type="match status" value="1"/>
</dbReference>
<organism evidence="3 4">
    <name type="scientific">Actinomycetospora chibensis</name>
    <dbReference type="NCBI Taxonomy" id="663606"/>
    <lineage>
        <taxon>Bacteria</taxon>
        <taxon>Bacillati</taxon>
        <taxon>Actinomycetota</taxon>
        <taxon>Actinomycetes</taxon>
        <taxon>Pseudonocardiales</taxon>
        <taxon>Pseudonocardiaceae</taxon>
        <taxon>Actinomycetospora</taxon>
    </lineage>
</organism>
<protein>
    <submittedName>
        <fullName evidence="3">DUF6286 domain-containing protein</fullName>
    </submittedName>
</protein>
<evidence type="ECO:0000313" key="3">
    <source>
        <dbReference type="EMBL" id="MFC4834748.1"/>
    </source>
</evidence>
<evidence type="ECO:0000259" key="2">
    <source>
        <dbReference type="Pfam" id="PF19803"/>
    </source>
</evidence>
<name>A0ABV9RN92_9PSEU</name>
<accession>A0ABV9RN92</accession>